<proteinExistence type="predicted"/>
<evidence type="ECO:0000313" key="1">
    <source>
        <dbReference type="EMBL" id="EJN94280.1"/>
    </source>
</evidence>
<dbReference type="EMBL" id="AJTZ01000005">
    <property type="protein sequence ID" value="EJN94280.1"/>
    <property type="molecule type" value="Genomic_DNA"/>
</dbReference>
<name>A0ABN0GVB9_STRRT</name>
<evidence type="ECO:0000313" key="2">
    <source>
        <dbReference type="Proteomes" id="UP000007815"/>
    </source>
</evidence>
<reference evidence="1 2" key="1">
    <citation type="submission" date="2009-12" db="EMBL/GenBank/DDBJ databases">
        <authorList>
            <person name="Lefebure T."/>
            <person name="Cornejo O.E."/>
            <person name="Pavinski Bitar P.D."/>
            <person name="Lang P."/>
            <person name="Stanhope M.J."/>
        </authorList>
    </citation>
    <scope>NUCLEOTIDE SEQUENCE [LARGE SCALE GENOMIC DNA]</scope>
    <source>
        <strain evidence="1 2">FA-1</strain>
    </source>
</reference>
<keyword evidence="2" id="KW-1185">Reference proteome</keyword>
<dbReference type="InterPro" id="IPR010982">
    <property type="entry name" value="Lambda_DNA-bd_dom_sf"/>
</dbReference>
<dbReference type="Proteomes" id="UP000007815">
    <property type="component" value="Unassembled WGS sequence"/>
</dbReference>
<dbReference type="SUPFAM" id="SSF47413">
    <property type="entry name" value="lambda repressor-like DNA-binding domains"/>
    <property type="match status" value="1"/>
</dbReference>
<gene>
    <name evidence="1" type="ORF">SRA_07081</name>
</gene>
<sequence>MKVTMKEVAALAGVGVETVLRVLTDLGSKTALTRKYRLLSKNSIISQMNMPEG</sequence>
<accession>A0ABN0GVB9</accession>
<protein>
    <submittedName>
        <fullName evidence="1">Uncharacterized protein</fullName>
    </submittedName>
</protein>
<comment type="caution">
    <text evidence="1">The sequence shown here is derived from an EMBL/GenBank/DDBJ whole genome shotgun (WGS) entry which is preliminary data.</text>
</comment>
<organism evidence="1 2">
    <name type="scientific">Streptococcus ratti FA-1 = DSM 20564</name>
    <dbReference type="NCBI Taxonomy" id="699248"/>
    <lineage>
        <taxon>Bacteria</taxon>
        <taxon>Bacillati</taxon>
        <taxon>Bacillota</taxon>
        <taxon>Bacilli</taxon>
        <taxon>Lactobacillales</taxon>
        <taxon>Streptococcaceae</taxon>
        <taxon>Streptococcus</taxon>
    </lineage>
</organism>
<dbReference type="Gene3D" id="1.10.260.40">
    <property type="entry name" value="lambda repressor-like DNA-binding domains"/>
    <property type="match status" value="1"/>
</dbReference>